<protein>
    <recommendedName>
        <fullName evidence="3">Reverse transcriptase domain-containing protein</fullName>
    </recommendedName>
</protein>
<reference evidence="1 2" key="1">
    <citation type="journal article" date="2007" name="Science">
        <title>Sea anemone genome reveals ancestral eumetazoan gene repertoire and genomic organization.</title>
        <authorList>
            <person name="Putnam N.H."/>
            <person name="Srivastava M."/>
            <person name="Hellsten U."/>
            <person name="Dirks B."/>
            <person name="Chapman J."/>
            <person name="Salamov A."/>
            <person name="Terry A."/>
            <person name="Shapiro H."/>
            <person name="Lindquist E."/>
            <person name="Kapitonov V.V."/>
            <person name="Jurka J."/>
            <person name="Genikhovich G."/>
            <person name="Grigoriev I.V."/>
            <person name="Lucas S.M."/>
            <person name="Steele R.E."/>
            <person name="Finnerty J.R."/>
            <person name="Technau U."/>
            <person name="Martindale M.Q."/>
            <person name="Rokhsar D.S."/>
        </authorList>
    </citation>
    <scope>NUCLEOTIDE SEQUENCE [LARGE SCALE GENOMIC DNA]</scope>
    <source>
        <strain evidence="2">CH2 X CH6</strain>
    </source>
</reference>
<dbReference type="EMBL" id="DS469618">
    <property type="protein sequence ID" value="EDO38820.1"/>
    <property type="molecule type" value="Genomic_DNA"/>
</dbReference>
<keyword evidence="2" id="KW-1185">Reference proteome</keyword>
<dbReference type="PhylomeDB" id="A7SBS5"/>
<accession>A7SBS5</accession>
<evidence type="ECO:0000313" key="2">
    <source>
        <dbReference type="Proteomes" id="UP000001593"/>
    </source>
</evidence>
<gene>
    <name evidence="1" type="ORF">NEMVEDRAFT_v1g112546</name>
</gene>
<sequence length="67" mass="7336">SKAEIESAVNQIKNNKSPGSDNILNEVLKLNKDILLNPLCVLFNKILQSGNSPLSWSHGLLVPVQKL</sequence>
<name>A7SBS5_NEMVE</name>
<proteinExistence type="predicted"/>
<evidence type="ECO:0000313" key="1">
    <source>
        <dbReference type="EMBL" id="EDO38820.1"/>
    </source>
</evidence>
<feature type="non-terminal residue" evidence="1">
    <location>
        <position position="1"/>
    </location>
</feature>
<evidence type="ECO:0008006" key="3">
    <source>
        <dbReference type="Google" id="ProtNLM"/>
    </source>
</evidence>
<organism evidence="1 2">
    <name type="scientific">Nematostella vectensis</name>
    <name type="common">Starlet sea anemone</name>
    <dbReference type="NCBI Taxonomy" id="45351"/>
    <lineage>
        <taxon>Eukaryota</taxon>
        <taxon>Metazoa</taxon>
        <taxon>Cnidaria</taxon>
        <taxon>Anthozoa</taxon>
        <taxon>Hexacorallia</taxon>
        <taxon>Actiniaria</taxon>
        <taxon>Edwardsiidae</taxon>
        <taxon>Nematostella</taxon>
    </lineage>
</organism>
<dbReference type="AlphaFoldDB" id="A7SBS5"/>
<dbReference type="InParanoid" id="A7SBS5"/>
<dbReference type="Proteomes" id="UP000001593">
    <property type="component" value="Unassembled WGS sequence"/>
</dbReference>
<dbReference type="HOGENOM" id="CLU_2819953_0_0_1"/>